<name>A0A7J8H2D0_ROUAE</name>
<proteinExistence type="predicted"/>
<keyword evidence="3" id="KW-1185">Reference proteome</keyword>
<reference evidence="2 3" key="1">
    <citation type="journal article" date="2020" name="Nature">
        <title>Six reference-quality genomes reveal evolution of bat adaptations.</title>
        <authorList>
            <person name="Jebb D."/>
            <person name="Huang Z."/>
            <person name="Pippel M."/>
            <person name="Hughes G.M."/>
            <person name="Lavrichenko K."/>
            <person name="Devanna P."/>
            <person name="Winkler S."/>
            <person name="Jermiin L.S."/>
            <person name="Skirmuntt E.C."/>
            <person name="Katzourakis A."/>
            <person name="Burkitt-Gray L."/>
            <person name="Ray D.A."/>
            <person name="Sullivan K.A.M."/>
            <person name="Roscito J.G."/>
            <person name="Kirilenko B.M."/>
            <person name="Davalos L.M."/>
            <person name="Corthals A.P."/>
            <person name="Power M.L."/>
            <person name="Jones G."/>
            <person name="Ransome R.D."/>
            <person name="Dechmann D.K.N."/>
            <person name="Locatelli A.G."/>
            <person name="Puechmaille S.J."/>
            <person name="Fedrigo O."/>
            <person name="Jarvis E.D."/>
            <person name="Hiller M."/>
            <person name="Vernes S.C."/>
            <person name="Myers E.W."/>
            <person name="Teeling E.C."/>
        </authorList>
    </citation>
    <scope>NUCLEOTIDE SEQUENCE [LARGE SCALE GENOMIC DNA]</scope>
    <source>
        <strain evidence="2">MRouAeg1</strain>
        <tissue evidence="2">Muscle</tissue>
    </source>
</reference>
<dbReference type="EMBL" id="JACASE010000005">
    <property type="protein sequence ID" value="KAF6466463.1"/>
    <property type="molecule type" value="Genomic_DNA"/>
</dbReference>
<evidence type="ECO:0000313" key="3">
    <source>
        <dbReference type="Proteomes" id="UP000593571"/>
    </source>
</evidence>
<feature type="region of interest" description="Disordered" evidence="1">
    <location>
        <begin position="1"/>
        <end position="73"/>
    </location>
</feature>
<gene>
    <name evidence="2" type="ORF">HJG63_013607</name>
</gene>
<protein>
    <submittedName>
        <fullName evidence="2">Membrane spanning 4-domains A1</fullName>
    </submittedName>
</protein>
<dbReference type="AlphaFoldDB" id="A0A7J8H2D0"/>
<evidence type="ECO:0000256" key="1">
    <source>
        <dbReference type="SAM" id="MobiDB-lite"/>
    </source>
</evidence>
<comment type="caution">
    <text evidence="2">The sequence shown here is derived from an EMBL/GenBank/DDBJ whole genome shotgun (WGS) entry which is preliminary data.</text>
</comment>
<dbReference type="Proteomes" id="UP000593571">
    <property type="component" value="Unassembled WGS sequence"/>
</dbReference>
<evidence type="ECO:0000313" key="2">
    <source>
        <dbReference type="EMBL" id="KAF6466463.1"/>
    </source>
</evidence>
<organism evidence="2 3">
    <name type="scientific">Rousettus aegyptiacus</name>
    <name type="common">Egyptian fruit bat</name>
    <name type="synonym">Pteropus aegyptiacus</name>
    <dbReference type="NCBI Taxonomy" id="9407"/>
    <lineage>
        <taxon>Eukaryota</taxon>
        <taxon>Metazoa</taxon>
        <taxon>Chordata</taxon>
        <taxon>Craniata</taxon>
        <taxon>Vertebrata</taxon>
        <taxon>Euteleostomi</taxon>
        <taxon>Mammalia</taxon>
        <taxon>Eutheria</taxon>
        <taxon>Laurasiatheria</taxon>
        <taxon>Chiroptera</taxon>
        <taxon>Yinpterochiroptera</taxon>
        <taxon>Pteropodoidea</taxon>
        <taxon>Pteropodidae</taxon>
        <taxon>Rousettinae</taxon>
        <taxon>Rousettus</taxon>
    </lineage>
</organism>
<sequence>MTTPRNSMSGAFPAGPTKGPVAAQPVQRIIPRRMPPTVGPTQSFFLRESKALGVSQSPSSPHPRDSPASGSRC</sequence>
<accession>A0A7J8H2D0</accession>